<evidence type="ECO:0000256" key="15">
    <source>
        <dbReference type="SAM" id="Phobius"/>
    </source>
</evidence>
<gene>
    <name evidence="18" type="ORF">BZA70DRAFT_64158</name>
</gene>
<comment type="caution">
    <text evidence="18">The sequence shown here is derived from an EMBL/GenBank/DDBJ whole genome shotgun (WGS) entry which is preliminary data.</text>
</comment>
<proteinExistence type="inferred from homology"/>
<organism evidence="18 19">
    <name type="scientific">Myxozyma melibiosi</name>
    <dbReference type="NCBI Taxonomy" id="54550"/>
    <lineage>
        <taxon>Eukaryota</taxon>
        <taxon>Fungi</taxon>
        <taxon>Dikarya</taxon>
        <taxon>Ascomycota</taxon>
        <taxon>Saccharomycotina</taxon>
        <taxon>Lipomycetes</taxon>
        <taxon>Lipomycetales</taxon>
        <taxon>Lipomycetaceae</taxon>
        <taxon>Myxozyma</taxon>
    </lineage>
</organism>
<keyword evidence="6 15" id="KW-0812">Transmembrane</keyword>
<sequence>MLAPLSLKNTVALALLASAATVNAVFDCGMVVDGQSLNLTALAGPHTVQTLRSTPPSTTITQFTFDLCAPLQPQVGVPANQQCAAGTQVCGVQTIALQDETPFVAEVIPISGDLNGATAAHVAERRIGANTAKAGQSALSVNLVGGQWGDVEAMETFIDFACDPTLYDVTPDPAQLADTGSDTAGLRFVSWDEKTLNLRWDTAVVCDQELVKAAQNNNNNNNNETPTSSSTAYRITKYVLIGILLFAGAYFGATAYSNYRKGATGVDLLPSSETVMDVPYVARDFVKKIASGFSRSESTRDGYAAF</sequence>
<evidence type="ECO:0000313" key="19">
    <source>
        <dbReference type="Proteomes" id="UP001498771"/>
    </source>
</evidence>
<feature type="chain" id="PRO_5046814076" description="Autophagy-related protein 27" evidence="16">
    <location>
        <begin position="25"/>
        <end position="306"/>
    </location>
</feature>
<accession>A0ABR1F246</accession>
<keyword evidence="9" id="KW-0072">Autophagy</keyword>
<dbReference type="Pfam" id="PF09451">
    <property type="entry name" value="ATG27"/>
    <property type="match status" value="1"/>
</dbReference>
<evidence type="ECO:0000256" key="11">
    <source>
        <dbReference type="ARBA" id="ARBA00023128"/>
    </source>
</evidence>
<dbReference type="Proteomes" id="UP001498771">
    <property type="component" value="Unassembled WGS sequence"/>
</dbReference>
<evidence type="ECO:0000256" key="10">
    <source>
        <dbReference type="ARBA" id="ARBA00023034"/>
    </source>
</evidence>
<feature type="transmembrane region" description="Helical" evidence="15">
    <location>
        <begin position="235"/>
        <end position="253"/>
    </location>
</feature>
<dbReference type="InterPro" id="IPR009011">
    <property type="entry name" value="Man6P_isomerase_rcpt-bd_dom_sf"/>
</dbReference>
<dbReference type="EMBL" id="JBBJBU010000010">
    <property type="protein sequence ID" value="KAK7203919.1"/>
    <property type="molecule type" value="Genomic_DNA"/>
</dbReference>
<dbReference type="Gene3D" id="2.70.130.10">
    <property type="entry name" value="Mannose-6-phosphate receptor binding domain"/>
    <property type="match status" value="1"/>
</dbReference>
<evidence type="ECO:0000256" key="16">
    <source>
        <dbReference type="SAM" id="SignalP"/>
    </source>
</evidence>
<keyword evidence="14" id="KW-0968">Cytoplasmic vesicle</keyword>
<evidence type="ECO:0000256" key="6">
    <source>
        <dbReference type="ARBA" id="ARBA00022692"/>
    </source>
</evidence>
<comment type="similarity">
    <text evidence="4">Belongs to the ATG27 family.</text>
</comment>
<evidence type="ECO:0000256" key="1">
    <source>
        <dbReference type="ARBA" id="ARBA00004304"/>
    </source>
</evidence>
<keyword evidence="19" id="KW-1185">Reference proteome</keyword>
<evidence type="ECO:0000256" key="8">
    <source>
        <dbReference type="ARBA" id="ARBA00022989"/>
    </source>
</evidence>
<dbReference type="GeneID" id="90040795"/>
<keyword evidence="11" id="KW-0496">Mitochondrion</keyword>
<keyword evidence="7 16" id="KW-0732">Signal</keyword>
<evidence type="ECO:0000256" key="4">
    <source>
        <dbReference type="ARBA" id="ARBA00005363"/>
    </source>
</evidence>
<evidence type="ECO:0000256" key="9">
    <source>
        <dbReference type="ARBA" id="ARBA00023006"/>
    </source>
</evidence>
<keyword evidence="12 15" id="KW-0472">Membrane</keyword>
<dbReference type="PROSITE" id="PS51914">
    <property type="entry name" value="MRH"/>
    <property type="match status" value="1"/>
</dbReference>
<evidence type="ECO:0000313" key="18">
    <source>
        <dbReference type="EMBL" id="KAK7203919.1"/>
    </source>
</evidence>
<comment type="subcellular location">
    <subcellularLocation>
        <location evidence="2">Cytoplasmic vesicle membrane</location>
        <topology evidence="2">Single-pass type I membrane protein</topology>
    </subcellularLocation>
    <subcellularLocation>
        <location evidence="3">Golgi apparatus membrane</location>
        <topology evidence="3">Single-pass type I membrane protein</topology>
    </subcellularLocation>
    <subcellularLocation>
        <location evidence="1">Mitochondrion membrane</location>
        <topology evidence="1">Single-pass membrane protein</topology>
    </subcellularLocation>
</comment>
<evidence type="ECO:0000256" key="5">
    <source>
        <dbReference type="ARBA" id="ARBA00013776"/>
    </source>
</evidence>
<dbReference type="InterPro" id="IPR044865">
    <property type="entry name" value="MRH_dom"/>
</dbReference>
<evidence type="ECO:0000256" key="13">
    <source>
        <dbReference type="ARBA" id="ARBA00023157"/>
    </source>
</evidence>
<protein>
    <recommendedName>
        <fullName evidence="5">Autophagy-related protein 27</fullName>
    </recommendedName>
</protein>
<evidence type="ECO:0000259" key="17">
    <source>
        <dbReference type="PROSITE" id="PS51914"/>
    </source>
</evidence>
<reference evidence="18 19" key="1">
    <citation type="submission" date="2024-03" db="EMBL/GenBank/DDBJ databases">
        <title>Genome-scale model development and genomic sequencing of the oleaginous clade Lipomyces.</title>
        <authorList>
            <consortium name="Lawrence Berkeley National Laboratory"/>
            <person name="Czajka J.J."/>
            <person name="Han Y."/>
            <person name="Kim J."/>
            <person name="Mondo S.J."/>
            <person name="Hofstad B.A."/>
            <person name="Robles A."/>
            <person name="Haridas S."/>
            <person name="Riley R."/>
            <person name="LaButti K."/>
            <person name="Pangilinan J."/>
            <person name="Andreopoulos W."/>
            <person name="Lipzen A."/>
            <person name="Yan J."/>
            <person name="Wang M."/>
            <person name="Ng V."/>
            <person name="Grigoriev I.V."/>
            <person name="Spatafora J.W."/>
            <person name="Magnuson J.K."/>
            <person name="Baker S.E."/>
            <person name="Pomraning K.R."/>
        </authorList>
    </citation>
    <scope>NUCLEOTIDE SEQUENCE [LARGE SCALE GENOMIC DNA]</scope>
    <source>
        <strain evidence="18 19">Phaff 52-87</strain>
    </source>
</reference>
<evidence type="ECO:0000256" key="3">
    <source>
        <dbReference type="ARBA" id="ARBA00004614"/>
    </source>
</evidence>
<feature type="domain" description="MRH" evidence="17">
    <location>
        <begin position="26"/>
        <end position="208"/>
    </location>
</feature>
<evidence type="ECO:0000256" key="7">
    <source>
        <dbReference type="ARBA" id="ARBA00022729"/>
    </source>
</evidence>
<dbReference type="InterPro" id="IPR018939">
    <property type="entry name" value="Autophagy-rel_prot_27"/>
</dbReference>
<keyword evidence="10" id="KW-0333">Golgi apparatus</keyword>
<name>A0ABR1F246_9ASCO</name>
<keyword evidence="8 15" id="KW-1133">Transmembrane helix</keyword>
<dbReference type="RefSeq" id="XP_064766952.1">
    <property type="nucleotide sequence ID" value="XM_064915283.1"/>
</dbReference>
<evidence type="ECO:0000256" key="14">
    <source>
        <dbReference type="ARBA" id="ARBA00023329"/>
    </source>
</evidence>
<keyword evidence="13" id="KW-1015">Disulfide bond</keyword>
<feature type="signal peptide" evidence="16">
    <location>
        <begin position="1"/>
        <end position="24"/>
    </location>
</feature>
<evidence type="ECO:0000256" key="12">
    <source>
        <dbReference type="ARBA" id="ARBA00023136"/>
    </source>
</evidence>
<evidence type="ECO:0000256" key="2">
    <source>
        <dbReference type="ARBA" id="ARBA00004358"/>
    </source>
</evidence>